<dbReference type="OrthoDB" id="7282391at2"/>
<name>A0A1B6VKN8_9PROT</name>
<sequence>MRRLLLVVPLLLAAPAFAQTWSANPVEPFTYGKRAGVSANPLVTLAVGQAFPVASLPSTCTDGALALATDGRTPIEPSGAGTGVVARCLSNAWISLADGKAVQK</sequence>
<evidence type="ECO:0000256" key="1">
    <source>
        <dbReference type="SAM" id="SignalP"/>
    </source>
</evidence>
<dbReference type="EMBL" id="LUTU01000007">
    <property type="protein sequence ID" value="OAJ67783.1"/>
    <property type="molecule type" value="Genomic_DNA"/>
</dbReference>
<evidence type="ECO:0000313" key="3">
    <source>
        <dbReference type="EMBL" id="OAJ69051.1"/>
    </source>
</evidence>
<protein>
    <submittedName>
        <fullName evidence="2">Uncharacterized protein</fullName>
    </submittedName>
</protein>
<dbReference type="PATRIC" id="fig|38307.3.peg.1884"/>
<feature type="chain" id="PRO_5008590210" evidence="1">
    <location>
        <begin position="19"/>
        <end position="104"/>
    </location>
</feature>
<organism evidence="2 4">
    <name type="scientific">Gluconobacter cerinus</name>
    <dbReference type="NCBI Taxonomy" id="38307"/>
    <lineage>
        <taxon>Bacteria</taxon>
        <taxon>Pseudomonadati</taxon>
        <taxon>Pseudomonadota</taxon>
        <taxon>Alphaproteobacteria</taxon>
        <taxon>Acetobacterales</taxon>
        <taxon>Acetobacteraceae</taxon>
        <taxon>Gluconobacter</taxon>
    </lineage>
</organism>
<accession>A0A1B6VKN8</accession>
<dbReference type="RefSeq" id="WP_064273413.1">
    <property type="nucleotide sequence ID" value="NZ_LUTU01000004.1"/>
</dbReference>
<dbReference type="Proteomes" id="UP000077786">
    <property type="component" value="Unassembled WGS sequence"/>
</dbReference>
<evidence type="ECO:0000313" key="2">
    <source>
        <dbReference type="EMBL" id="OAJ67783.1"/>
    </source>
</evidence>
<proteinExistence type="predicted"/>
<comment type="caution">
    <text evidence="2">The sequence shown here is derived from an EMBL/GenBank/DDBJ whole genome shotgun (WGS) entry which is preliminary data.</text>
</comment>
<evidence type="ECO:0000313" key="4">
    <source>
        <dbReference type="Proteomes" id="UP000077786"/>
    </source>
</evidence>
<dbReference type="EMBL" id="LUTU01000004">
    <property type="protein sequence ID" value="OAJ69051.1"/>
    <property type="molecule type" value="Genomic_DNA"/>
</dbReference>
<feature type="signal peptide" evidence="1">
    <location>
        <begin position="1"/>
        <end position="18"/>
    </location>
</feature>
<dbReference type="AlphaFoldDB" id="A0A1B6VKN8"/>
<keyword evidence="1" id="KW-0732">Signal</keyword>
<reference evidence="2 4" key="1">
    <citation type="submission" date="2016-03" db="EMBL/GenBank/DDBJ databases">
        <title>Draft genome sequence of Gluconobacter cerinus strain CECT 9110.</title>
        <authorList>
            <person name="Sainz F."/>
            <person name="Mas A."/>
            <person name="Torija M.J."/>
        </authorList>
    </citation>
    <scope>NUCLEOTIDE SEQUENCE [LARGE SCALE GENOMIC DNA]</scope>
    <source>
        <strain evidence="2 4">CECT 9110</strain>
    </source>
</reference>
<gene>
    <name evidence="3" type="ORF">A0123_00621</name>
    <name evidence="2" type="ORF">A0123_01825</name>
</gene>